<feature type="region of interest" description="Disordered" evidence="1">
    <location>
        <begin position="323"/>
        <end position="353"/>
    </location>
</feature>
<name>A0A9P8RTB5_9PEZI</name>
<dbReference type="PANTHER" id="PTHR12358">
    <property type="entry name" value="SPHINGOSINE KINASE"/>
    <property type="match status" value="1"/>
</dbReference>
<feature type="domain" description="DAGKc" evidence="2">
    <location>
        <begin position="117"/>
        <end position="256"/>
    </location>
</feature>
<dbReference type="InterPro" id="IPR050187">
    <property type="entry name" value="Lipid_Phosphate_FormReg"/>
</dbReference>
<dbReference type="InterPro" id="IPR017438">
    <property type="entry name" value="ATP-NAD_kinase_N"/>
</dbReference>
<dbReference type="PROSITE" id="PS50146">
    <property type="entry name" value="DAGK"/>
    <property type="match status" value="1"/>
</dbReference>
<evidence type="ECO:0000313" key="4">
    <source>
        <dbReference type="Proteomes" id="UP000750711"/>
    </source>
</evidence>
<evidence type="ECO:0000259" key="2">
    <source>
        <dbReference type="PROSITE" id="PS50146"/>
    </source>
</evidence>
<dbReference type="AlphaFoldDB" id="A0A9P8RTB5"/>
<dbReference type="GO" id="GO:0016773">
    <property type="term" value="F:phosphotransferase activity, alcohol group as acceptor"/>
    <property type="evidence" value="ECO:0007669"/>
    <property type="project" value="UniProtKB-ARBA"/>
</dbReference>
<dbReference type="GO" id="GO:0046512">
    <property type="term" value="P:sphingosine biosynthetic process"/>
    <property type="evidence" value="ECO:0007669"/>
    <property type="project" value="TreeGrafter"/>
</dbReference>
<sequence length="489" mass="54043">MSSETSTIGDPFADPIAEVARAEVVIEDTLIVGRNATLTLGTDSLVILDSKNTRALPFHNVLWAEFSELDLTIRFAQQVSKEFIQPAFISYPIEKTNRLTAEAWLSKLLDRAYGESQRRKRMKVLINPFGGKGNAQKLYSRDIEPIFLAARSVIDVEMTQYQGHAVEIAEKLDIETYDVVACCSGDGLPHEVFNGLGNRRDARKALSKVAVVQLPCGTGNAMSWNLNGTGSPSLAALHIVKGIQTPLDLVSITQSNRRFLSFLSQSVGIVAESDLATEHLRWMGENRFTYGFLVRLLRKTVYPCDLAVKVTVEDKQSIRQQYRQELNDRAPVGSRANRPAETEGTSEGLPPLKYGTVEDDLPDGWELAAYDTLGNFYAGNMAWMAANANFFPAALPSDGNIDLVCIDGHIGRLTALKSFLAVESGTFYDMEHVSYRKVESFRIIPRNQKTGYISIDGEKVPFEPFQAETHRGLGTVLSKSGHIYEAPGV</sequence>
<gene>
    <name evidence="3" type="ORF">GP486_001215</name>
</gene>
<dbReference type="PANTHER" id="PTHR12358:SF31">
    <property type="entry name" value="ACYLGLYCEROL KINASE, MITOCHONDRIAL"/>
    <property type="match status" value="1"/>
</dbReference>
<dbReference type="SUPFAM" id="SSF111331">
    <property type="entry name" value="NAD kinase/diacylglycerol kinase-like"/>
    <property type="match status" value="1"/>
</dbReference>
<dbReference type="Pfam" id="PF00781">
    <property type="entry name" value="DAGK_cat"/>
    <property type="match status" value="1"/>
</dbReference>
<dbReference type="EMBL" id="JAGHQM010000099">
    <property type="protein sequence ID" value="KAH0565398.1"/>
    <property type="molecule type" value="Genomic_DNA"/>
</dbReference>
<dbReference type="InterPro" id="IPR001206">
    <property type="entry name" value="Diacylglycerol_kinase_cat_dom"/>
</dbReference>
<dbReference type="Pfam" id="PF24321">
    <property type="entry name" value="DUF7493"/>
    <property type="match status" value="1"/>
</dbReference>
<evidence type="ECO:0000256" key="1">
    <source>
        <dbReference type="SAM" id="MobiDB-lite"/>
    </source>
</evidence>
<dbReference type="Gene3D" id="3.40.50.10330">
    <property type="entry name" value="Probable inorganic polyphosphate/atp-NAD kinase, domain 1"/>
    <property type="match status" value="1"/>
</dbReference>
<dbReference type="GO" id="GO:0005737">
    <property type="term" value="C:cytoplasm"/>
    <property type="evidence" value="ECO:0007669"/>
    <property type="project" value="TreeGrafter"/>
</dbReference>
<accession>A0A9P8RTB5</accession>
<proteinExistence type="predicted"/>
<organism evidence="3 4">
    <name type="scientific">Trichoglossum hirsutum</name>
    <dbReference type="NCBI Taxonomy" id="265104"/>
    <lineage>
        <taxon>Eukaryota</taxon>
        <taxon>Fungi</taxon>
        <taxon>Dikarya</taxon>
        <taxon>Ascomycota</taxon>
        <taxon>Pezizomycotina</taxon>
        <taxon>Geoglossomycetes</taxon>
        <taxon>Geoglossales</taxon>
        <taxon>Geoglossaceae</taxon>
        <taxon>Trichoglossum</taxon>
    </lineage>
</organism>
<protein>
    <recommendedName>
        <fullName evidence="2">DAGKc domain-containing protein</fullName>
    </recommendedName>
</protein>
<dbReference type="Proteomes" id="UP000750711">
    <property type="component" value="Unassembled WGS sequence"/>
</dbReference>
<evidence type="ECO:0000313" key="3">
    <source>
        <dbReference type="EMBL" id="KAH0565398.1"/>
    </source>
</evidence>
<dbReference type="InterPro" id="IPR055916">
    <property type="entry name" value="DUF7493"/>
</dbReference>
<comment type="caution">
    <text evidence="3">The sequence shown here is derived from an EMBL/GenBank/DDBJ whole genome shotgun (WGS) entry which is preliminary data.</text>
</comment>
<reference evidence="3" key="1">
    <citation type="submission" date="2021-03" db="EMBL/GenBank/DDBJ databases">
        <title>Comparative genomics and phylogenomic investigation of the class Geoglossomycetes provide insights into ecological specialization and systematics.</title>
        <authorList>
            <person name="Melie T."/>
            <person name="Pirro S."/>
            <person name="Miller A.N."/>
            <person name="Quandt A."/>
        </authorList>
    </citation>
    <scope>NUCLEOTIDE SEQUENCE</scope>
    <source>
        <strain evidence="3">CAQ_001_2017</strain>
    </source>
</reference>
<keyword evidence="4" id="KW-1185">Reference proteome</keyword>
<dbReference type="GO" id="GO:0016020">
    <property type="term" value="C:membrane"/>
    <property type="evidence" value="ECO:0007669"/>
    <property type="project" value="TreeGrafter"/>
</dbReference>
<dbReference type="SMART" id="SM00046">
    <property type="entry name" value="DAGKc"/>
    <property type="match status" value="1"/>
</dbReference>
<dbReference type="Gene3D" id="2.60.200.40">
    <property type="match status" value="1"/>
</dbReference>
<dbReference type="InterPro" id="IPR016064">
    <property type="entry name" value="NAD/diacylglycerol_kinase_sf"/>
</dbReference>
<dbReference type="GO" id="GO:0001727">
    <property type="term" value="F:lipid kinase activity"/>
    <property type="evidence" value="ECO:0007669"/>
    <property type="project" value="UniProtKB-ARBA"/>
</dbReference>